<reference evidence="2 3" key="1">
    <citation type="journal article" date="2010" name="Proc. Natl. Acad. Sci. U.S.A.">
        <title>Insights into evolution of multicellular fungi from the assembled chromosomes of the mushroom Coprinopsis cinerea (Coprinus cinereus).</title>
        <authorList>
            <person name="Stajich J.E."/>
            <person name="Wilke S.K."/>
            <person name="Ahren D."/>
            <person name="Au C.H."/>
            <person name="Birren B.W."/>
            <person name="Borodovsky M."/>
            <person name="Burns C."/>
            <person name="Canback B."/>
            <person name="Casselton L.A."/>
            <person name="Cheng C.K."/>
            <person name="Deng J."/>
            <person name="Dietrich F.S."/>
            <person name="Fargo D.C."/>
            <person name="Farman M.L."/>
            <person name="Gathman A.C."/>
            <person name="Goldberg J."/>
            <person name="Guigo R."/>
            <person name="Hoegger P.J."/>
            <person name="Hooker J.B."/>
            <person name="Huggins A."/>
            <person name="James T.Y."/>
            <person name="Kamada T."/>
            <person name="Kilaru S."/>
            <person name="Kodira C."/>
            <person name="Kues U."/>
            <person name="Kupfer D."/>
            <person name="Kwan H.S."/>
            <person name="Lomsadze A."/>
            <person name="Li W."/>
            <person name="Lilly W.W."/>
            <person name="Ma L.J."/>
            <person name="Mackey A.J."/>
            <person name="Manning G."/>
            <person name="Martin F."/>
            <person name="Muraguchi H."/>
            <person name="Natvig D.O."/>
            <person name="Palmerini H."/>
            <person name="Ramesh M.A."/>
            <person name="Rehmeyer C.J."/>
            <person name="Roe B.A."/>
            <person name="Shenoy N."/>
            <person name="Stanke M."/>
            <person name="Ter-Hovhannisyan V."/>
            <person name="Tunlid A."/>
            <person name="Velagapudi R."/>
            <person name="Vision T.J."/>
            <person name="Zeng Q."/>
            <person name="Zolan M.E."/>
            <person name="Pukkila P.J."/>
        </authorList>
    </citation>
    <scope>NUCLEOTIDE SEQUENCE [LARGE SCALE GENOMIC DNA]</scope>
    <source>
        <strain evidence="3">Okayama-7 / 130 / ATCC MYA-4618 / FGSC 9003</strain>
    </source>
</reference>
<feature type="domain" description="Nascent polypeptide-associated complex subunit alpha-like UBA" evidence="1">
    <location>
        <begin position="53"/>
        <end position="91"/>
    </location>
</feature>
<accession>A8NEE5</accession>
<dbReference type="VEuPathDB" id="FungiDB:CC1G_01066"/>
<name>A8NEE5_COPC7</name>
<dbReference type="AlphaFoldDB" id="A8NEE5"/>
<dbReference type="GeneID" id="6009495"/>
<dbReference type="Pfam" id="PF19026">
    <property type="entry name" value="UBA_HYPK"/>
    <property type="match status" value="1"/>
</dbReference>
<organism evidence="2 3">
    <name type="scientific">Coprinopsis cinerea (strain Okayama-7 / 130 / ATCC MYA-4618 / FGSC 9003)</name>
    <name type="common">Inky cap fungus</name>
    <name type="synonym">Hormographiella aspergillata</name>
    <dbReference type="NCBI Taxonomy" id="240176"/>
    <lineage>
        <taxon>Eukaryota</taxon>
        <taxon>Fungi</taxon>
        <taxon>Dikarya</taxon>
        <taxon>Basidiomycota</taxon>
        <taxon>Agaricomycotina</taxon>
        <taxon>Agaricomycetes</taxon>
        <taxon>Agaricomycetidae</taxon>
        <taxon>Agaricales</taxon>
        <taxon>Agaricineae</taxon>
        <taxon>Psathyrellaceae</taxon>
        <taxon>Coprinopsis</taxon>
    </lineage>
</organism>
<sequence>MSRINGPPEAEVIVNYADGFAYSKNKLEDAFRPGGFLENPPAKTPRDPGLASLSKADVEVIVHEFDIPKAQAERVLLENGGDLKKALDSLIYPAA</sequence>
<dbReference type="InParanoid" id="A8NEE5"/>
<dbReference type="CDD" id="cd14361">
    <property type="entry name" value="UBA_HYPK"/>
    <property type="match status" value="1"/>
</dbReference>
<dbReference type="eggNOG" id="ENOG502RCPQ">
    <property type="taxonomic scope" value="Eukaryota"/>
</dbReference>
<dbReference type="OMA" id="PEVIMNY"/>
<evidence type="ECO:0000259" key="1">
    <source>
        <dbReference type="Pfam" id="PF19026"/>
    </source>
</evidence>
<comment type="caution">
    <text evidence="2">The sequence shown here is derived from an EMBL/GenBank/DDBJ whole genome shotgun (WGS) entry which is preliminary data.</text>
</comment>
<dbReference type="OrthoDB" id="285219at2759"/>
<dbReference type="STRING" id="240176.A8NEE5"/>
<dbReference type="EMBL" id="AACS02000002">
    <property type="protein sequence ID" value="EAU88693.1"/>
    <property type="molecule type" value="Genomic_DNA"/>
</dbReference>
<evidence type="ECO:0000313" key="2">
    <source>
        <dbReference type="EMBL" id="EAU88693.1"/>
    </source>
</evidence>
<dbReference type="RefSeq" id="XP_001833004.1">
    <property type="nucleotide sequence ID" value="XM_001832952.1"/>
</dbReference>
<dbReference type="InterPro" id="IPR038922">
    <property type="entry name" value="HYPK_UBA"/>
</dbReference>
<dbReference type="Proteomes" id="UP000001861">
    <property type="component" value="Unassembled WGS sequence"/>
</dbReference>
<protein>
    <recommendedName>
        <fullName evidence="1">Nascent polypeptide-associated complex subunit alpha-like UBA domain-containing protein</fullName>
    </recommendedName>
</protein>
<dbReference type="InterPro" id="IPR044034">
    <property type="entry name" value="NAC-like_UBA"/>
</dbReference>
<proteinExistence type="predicted"/>
<gene>
    <name evidence="2" type="ORF">CC1G_01066</name>
</gene>
<keyword evidence="3" id="KW-1185">Reference proteome</keyword>
<evidence type="ECO:0000313" key="3">
    <source>
        <dbReference type="Proteomes" id="UP000001861"/>
    </source>
</evidence>
<dbReference type="KEGG" id="cci:CC1G_01066"/>